<dbReference type="PANTHER" id="PTHR13414:SF9">
    <property type="entry name" value="PROTON-COUPLED ZINC ANTIPORTER SLC30A9, MITOCHONDRIAL"/>
    <property type="match status" value="1"/>
</dbReference>
<dbReference type="InterPro" id="IPR027469">
    <property type="entry name" value="Cation_efflux_TMD_sf"/>
</dbReference>
<comment type="subcellular location">
    <subcellularLocation>
        <location evidence="1">Membrane</location>
        <topology evidence="1">Multi-pass membrane protein</topology>
    </subcellularLocation>
</comment>
<feature type="transmembrane region" description="Helical" evidence="6">
    <location>
        <begin position="195"/>
        <end position="213"/>
    </location>
</feature>
<feature type="transmembrane region" description="Helical" evidence="6">
    <location>
        <begin position="116"/>
        <end position="136"/>
    </location>
</feature>
<name>A0A2S0MC06_9BURK</name>
<feature type="transmembrane region" description="Helical" evidence="6">
    <location>
        <begin position="12"/>
        <end position="33"/>
    </location>
</feature>
<dbReference type="RefSeq" id="WP_106701910.1">
    <property type="nucleotide sequence ID" value="NZ_CP027666.1"/>
</dbReference>
<organism evidence="8 9">
    <name type="scientific">Ottowia oryzae</name>
    <dbReference type="NCBI Taxonomy" id="2109914"/>
    <lineage>
        <taxon>Bacteria</taxon>
        <taxon>Pseudomonadati</taxon>
        <taxon>Pseudomonadota</taxon>
        <taxon>Betaproteobacteria</taxon>
        <taxon>Burkholderiales</taxon>
        <taxon>Comamonadaceae</taxon>
        <taxon>Ottowia</taxon>
    </lineage>
</organism>
<keyword evidence="3 6" id="KW-0812">Transmembrane</keyword>
<evidence type="ECO:0000256" key="5">
    <source>
        <dbReference type="ARBA" id="ARBA00023136"/>
    </source>
</evidence>
<dbReference type="KEGG" id="otk:C6570_03070"/>
<dbReference type="Pfam" id="PF01545">
    <property type="entry name" value="Cation_efflux"/>
    <property type="match status" value="1"/>
</dbReference>
<dbReference type="InterPro" id="IPR058533">
    <property type="entry name" value="Cation_efflux_TM"/>
</dbReference>
<evidence type="ECO:0000256" key="4">
    <source>
        <dbReference type="ARBA" id="ARBA00022989"/>
    </source>
</evidence>
<dbReference type="NCBIfam" id="TIGR01297">
    <property type="entry name" value="CDF"/>
    <property type="match status" value="1"/>
</dbReference>
<keyword evidence="2" id="KW-0813">Transport</keyword>
<dbReference type="Proteomes" id="UP000239709">
    <property type="component" value="Chromosome"/>
</dbReference>
<dbReference type="GO" id="GO:0008324">
    <property type="term" value="F:monoatomic cation transmembrane transporter activity"/>
    <property type="evidence" value="ECO:0007669"/>
    <property type="project" value="InterPro"/>
</dbReference>
<keyword evidence="4 6" id="KW-1133">Transmembrane helix</keyword>
<protein>
    <submittedName>
        <fullName evidence="8">Cation transporter</fullName>
    </submittedName>
</protein>
<dbReference type="GO" id="GO:0016020">
    <property type="term" value="C:membrane"/>
    <property type="evidence" value="ECO:0007669"/>
    <property type="project" value="UniProtKB-SubCell"/>
</dbReference>
<keyword evidence="5 6" id="KW-0472">Membrane</keyword>
<reference evidence="8 9" key="1">
    <citation type="submission" date="2018-03" db="EMBL/GenBank/DDBJ databases">
        <title>Genome sequencing of Ottowia sp.</title>
        <authorList>
            <person name="Kim S.-J."/>
            <person name="Heo J."/>
            <person name="Kwon S.-W."/>
        </authorList>
    </citation>
    <scope>NUCLEOTIDE SEQUENCE [LARGE SCALE GENOMIC DNA]</scope>
    <source>
        <strain evidence="8 9">KADR8-3</strain>
    </source>
</reference>
<dbReference type="EMBL" id="CP027666">
    <property type="protein sequence ID" value="AVO33347.1"/>
    <property type="molecule type" value="Genomic_DNA"/>
</dbReference>
<feature type="domain" description="Cation efflux protein transmembrane" evidence="7">
    <location>
        <begin position="14"/>
        <end position="221"/>
    </location>
</feature>
<dbReference type="InterPro" id="IPR040177">
    <property type="entry name" value="SLC30A9"/>
</dbReference>
<evidence type="ECO:0000259" key="7">
    <source>
        <dbReference type="Pfam" id="PF01545"/>
    </source>
</evidence>
<evidence type="ECO:0000313" key="8">
    <source>
        <dbReference type="EMBL" id="AVO33347.1"/>
    </source>
</evidence>
<dbReference type="PANTHER" id="PTHR13414">
    <property type="entry name" value="HUEL-CATION TRANSPORTER"/>
    <property type="match status" value="1"/>
</dbReference>
<keyword evidence="9" id="KW-1185">Reference proteome</keyword>
<dbReference type="Gene3D" id="3.30.70.1350">
    <property type="entry name" value="Cation efflux protein, cytoplasmic domain"/>
    <property type="match status" value="1"/>
</dbReference>
<dbReference type="GO" id="GO:0006829">
    <property type="term" value="P:zinc ion transport"/>
    <property type="evidence" value="ECO:0007669"/>
    <property type="project" value="InterPro"/>
</dbReference>
<evidence type="ECO:0000256" key="3">
    <source>
        <dbReference type="ARBA" id="ARBA00022692"/>
    </source>
</evidence>
<evidence type="ECO:0000313" key="9">
    <source>
        <dbReference type="Proteomes" id="UP000239709"/>
    </source>
</evidence>
<gene>
    <name evidence="8" type="ORF">C6570_03070</name>
</gene>
<dbReference type="OrthoDB" id="9806522at2"/>
<dbReference type="SUPFAM" id="SSF160240">
    <property type="entry name" value="Cation efflux protein cytoplasmic domain-like"/>
    <property type="match status" value="1"/>
</dbReference>
<dbReference type="InterPro" id="IPR036837">
    <property type="entry name" value="Cation_efflux_CTD_sf"/>
</dbReference>
<dbReference type="AlphaFoldDB" id="A0A2S0MC06"/>
<dbReference type="InterPro" id="IPR002524">
    <property type="entry name" value="Cation_efflux"/>
</dbReference>
<accession>A0A2S0MC06</accession>
<evidence type="ECO:0000256" key="2">
    <source>
        <dbReference type="ARBA" id="ARBA00022448"/>
    </source>
</evidence>
<dbReference type="Gene3D" id="1.20.1510.10">
    <property type="entry name" value="Cation efflux protein transmembrane domain"/>
    <property type="match status" value="1"/>
</dbReference>
<feature type="transmembrane region" description="Helical" evidence="6">
    <location>
        <begin position="169"/>
        <end position="188"/>
    </location>
</feature>
<evidence type="ECO:0000256" key="1">
    <source>
        <dbReference type="ARBA" id="ARBA00004141"/>
    </source>
</evidence>
<feature type="transmembrane region" description="Helical" evidence="6">
    <location>
        <begin position="79"/>
        <end position="100"/>
    </location>
</feature>
<dbReference type="SUPFAM" id="SSF161111">
    <property type="entry name" value="Cation efflux protein transmembrane domain-like"/>
    <property type="match status" value="1"/>
</dbReference>
<evidence type="ECO:0000256" key="6">
    <source>
        <dbReference type="SAM" id="Phobius"/>
    </source>
</evidence>
<proteinExistence type="predicted"/>
<sequence>MTSGHANSSRLVVHAALLGNLAVAVVKFIAAAVTGSSAMLSEGVHSLVDTGNEVLLLFGMRRAARPADESHPFGYGREVYFWSFIVALLVFALGAGVSLYEGVQHILKPEPIQRPMVNYVVLLAAMAFEGASWWVAWREFKRVRGEVDTLQAVRDSKDPTTFVVLFEDSAALVGLLMALAGVAASHLLGLQQADGVASVLIGLVLAATAYFLAVETKGLLMGEPALPRVRRLIMDAAQGEPGIRAINGVITSQQGPHTVVAGMSVEFDDAMTAVEIERCIERIEAKLWQTAPDVVSLFVKPQTPQAWAERLRRRRERRVEGAG</sequence>